<comment type="caution">
    <text evidence="2">The sequence shown here is derived from an EMBL/GenBank/DDBJ whole genome shotgun (WGS) entry which is preliminary data.</text>
</comment>
<dbReference type="SUPFAM" id="SSF47406">
    <property type="entry name" value="SinR repressor dimerisation domain-like"/>
    <property type="match status" value="1"/>
</dbReference>
<dbReference type="Proteomes" id="UP001156102">
    <property type="component" value="Unassembled WGS sequence"/>
</dbReference>
<dbReference type="AlphaFoldDB" id="A0AA41X9I2"/>
<dbReference type="EMBL" id="JANCLT010000002">
    <property type="protein sequence ID" value="MCP8967861.1"/>
    <property type="molecule type" value="Genomic_DNA"/>
</dbReference>
<dbReference type="PROSITE" id="PS51500">
    <property type="entry name" value="SIN"/>
    <property type="match status" value="1"/>
</dbReference>
<dbReference type="InterPro" id="IPR010981">
    <property type="entry name" value="SinR/SinI_dimer_dom"/>
</dbReference>
<accession>A0AA41X9I2</accession>
<gene>
    <name evidence="2" type="ORF">NK662_04820</name>
</gene>
<dbReference type="Pfam" id="PF08671">
    <property type="entry name" value="SinI"/>
    <property type="match status" value="1"/>
</dbReference>
<organism evidence="2 3">
    <name type="scientific">Ectobacillus ponti</name>
    <dbReference type="NCBI Taxonomy" id="2961894"/>
    <lineage>
        <taxon>Bacteria</taxon>
        <taxon>Bacillati</taxon>
        <taxon>Bacillota</taxon>
        <taxon>Bacilli</taxon>
        <taxon>Bacillales</taxon>
        <taxon>Bacillaceae</taxon>
        <taxon>Ectobacillus</taxon>
    </lineage>
</organism>
<proteinExistence type="predicted"/>
<reference evidence="2" key="1">
    <citation type="submission" date="2022-07" db="EMBL/GenBank/DDBJ databases">
        <authorList>
            <person name="Li W.-J."/>
            <person name="Deng Q.-Q."/>
        </authorList>
    </citation>
    <scope>NUCLEOTIDE SEQUENCE</scope>
    <source>
        <strain evidence="2">SYSU M60031</strain>
    </source>
</reference>
<evidence type="ECO:0000313" key="2">
    <source>
        <dbReference type="EMBL" id="MCP8967861.1"/>
    </source>
</evidence>
<dbReference type="GO" id="GO:0006355">
    <property type="term" value="P:regulation of DNA-templated transcription"/>
    <property type="evidence" value="ECO:0007669"/>
    <property type="project" value="InterPro"/>
</dbReference>
<name>A0AA41X9I2_9BACI</name>
<sequence>MGWVALLAEAKALGLTIQEIRDFLQAKAQAPMRIAGNS</sequence>
<keyword evidence="3" id="KW-1185">Reference proteome</keyword>
<evidence type="ECO:0000259" key="1">
    <source>
        <dbReference type="PROSITE" id="PS51500"/>
    </source>
</evidence>
<evidence type="ECO:0000313" key="3">
    <source>
        <dbReference type="Proteomes" id="UP001156102"/>
    </source>
</evidence>
<dbReference type="GO" id="GO:0046983">
    <property type="term" value="F:protein dimerization activity"/>
    <property type="evidence" value="ECO:0007669"/>
    <property type="project" value="InterPro"/>
</dbReference>
<protein>
    <submittedName>
        <fullName evidence="2">Anti-repressor SinI family protein</fullName>
    </submittedName>
</protein>
<feature type="domain" description="Sin" evidence="1">
    <location>
        <begin position="1"/>
        <end position="28"/>
    </location>
</feature>
<dbReference type="InterPro" id="IPR036281">
    <property type="entry name" value="SinR/SinI_dimer_dom_sf"/>
</dbReference>